<evidence type="ECO:0000256" key="1">
    <source>
        <dbReference type="ARBA" id="ARBA00004123"/>
    </source>
</evidence>
<keyword evidence="2 3" id="KW-0539">Nucleus</keyword>
<dbReference type="PROSITE" id="PS51477">
    <property type="entry name" value="PAH"/>
    <property type="match status" value="1"/>
</dbReference>
<accession>A0ABC8UBU8</accession>
<evidence type="ECO:0000256" key="2">
    <source>
        <dbReference type="ARBA" id="ARBA00023242"/>
    </source>
</evidence>
<keyword evidence="5" id="KW-1185">Reference proteome</keyword>
<dbReference type="GO" id="GO:0005634">
    <property type="term" value="C:nucleus"/>
    <property type="evidence" value="ECO:0007669"/>
    <property type="project" value="UniProtKB-SubCell"/>
</dbReference>
<name>A0ABC8UBU8_9AQUA</name>
<reference evidence="4 5" key="1">
    <citation type="submission" date="2024-02" db="EMBL/GenBank/DDBJ databases">
        <authorList>
            <person name="Vignale AGUSTIN F."/>
            <person name="Sosa J E."/>
            <person name="Modenutti C."/>
        </authorList>
    </citation>
    <scope>NUCLEOTIDE SEQUENCE [LARGE SCALE GENOMIC DNA]</scope>
</reference>
<gene>
    <name evidence="4" type="ORF">ILEXP_LOCUS49190</name>
</gene>
<evidence type="ECO:0000313" key="5">
    <source>
        <dbReference type="Proteomes" id="UP001642360"/>
    </source>
</evidence>
<protein>
    <submittedName>
        <fullName evidence="4">Uncharacterized protein</fullName>
    </submittedName>
</protein>
<comment type="caution">
    <text evidence="4">The sequence shown here is derived from an EMBL/GenBank/DDBJ whole genome shotgun (WGS) entry which is preliminary data.</text>
</comment>
<sequence>FSSKTVPGEFRKLAFEKYEEFRKLLKDFRNQKFDDTQISSTAKKLFDGYDDLVTGFNSFLSAKKKHVATSLEAYNSTVDDQTLTSSWTTQIELVKK</sequence>
<dbReference type="SUPFAM" id="SSF47762">
    <property type="entry name" value="PAH2 domain"/>
    <property type="match status" value="1"/>
</dbReference>
<comment type="subcellular location">
    <subcellularLocation>
        <location evidence="1 3">Nucleus</location>
    </subcellularLocation>
</comment>
<feature type="non-terminal residue" evidence="4">
    <location>
        <position position="1"/>
    </location>
</feature>
<dbReference type="Gene3D" id="1.20.1160.11">
    <property type="entry name" value="Paired amphipathic helix"/>
    <property type="match status" value="1"/>
</dbReference>
<dbReference type="InterPro" id="IPR036600">
    <property type="entry name" value="PAH_sf"/>
</dbReference>
<dbReference type="InterPro" id="IPR003822">
    <property type="entry name" value="PAH"/>
</dbReference>
<organism evidence="4 5">
    <name type="scientific">Ilex paraguariensis</name>
    <name type="common">yerba mate</name>
    <dbReference type="NCBI Taxonomy" id="185542"/>
    <lineage>
        <taxon>Eukaryota</taxon>
        <taxon>Viridiplantae</taxon>
        <taxon>Streptophyta</taxon>
        <taxon>Embryophyta</taxon>
        <taxon>Tracheophyta</taxon>
        <taxon>Spermatophyta</taxon>
        <taxon>Magnoliopsida</taxon>
        <taxon>eudicotyledons</taxon>
        <taxon>Gunneridae</taxon>
        <taxon>Pentapetalae</taxon>
        <taxon>asterids</taxon>
        <taxon>campanulids</taxon>
        <taxon>Aquifoliales</taxon>
        <taxon>Aquifoliaceae</taxon>
        <taxon>Ilex</taxon>
    </lineage>
</organism>
<evidence type="ECO:0000313" key="4">
    <source>
        <dbReference type="EMBL" id="CAK9179252.1"/>
    </source>
</evidence>
<proteinExistence type="predicted"/>
<evidence type="ECO:0000256" key="3">
    <source>
        <dbReference type="PROSITE-ProRule" id="PRU00810"/>
    </source>
</evidence>
<dbReference type="AlphaFoldDB" id="A0ABC8UBU8"/>
<dbReference type="Proteomes" id="UP001642360">
    <property type="component" value="Unassembled WGS sequence"/>
</dbReference>
<feature type="non-terminal residue" evidence="4">
    <location>
        <position position="96"/>
    </location>
</feature>
<dbReference type="Pfam" id="PF02671">
    <property type="entry name" value="PAH"/>
    <property type="match status" value="1"/>
</dbReference>
<dbReference type="EMBL" id="CAUOFW020007450">
    <property type="protein sequence ID" value="CAK9179252.1"/>
    <property type="molecule type" value="Genomic_DNA"/>
</dbReference>